<dbReference type="Proteomes" id="UP000822476">
    <property type="component" value="Unassembled WGS sequence"/>
</dbReference>
<evidence type="ECO:0000313" key="1">
    <source>
        <dbReference type="EMBL" id="KAF7234301.1"/>
    </source>
</evidence>
<keyword evidence="2" id="KW-1185">Reference proteome</keyword>
<gene>
    <name evidence="1" type="ORF">EG68_11984</name>
</gene>
<sequence>YVISRNVLLFFVSQCEHPCALSTELSRILFLRCTSDGCCLLKLPFSCASFENFFQPDLSFLSQPFKSAEELVDKVESEARLLPFEPRCNDMFTFKQSIDIVNLLKDEQHAEYKSSILVKLR</sequence>
<protein>
    <submittedName>
        <fullName evidence="1">Uncharacterized protein</fullName>
    </submittedName>
</protein>
<reference evidence="1" key="1">
    <citation type="submission" date="2019-07" db="EMBL/GenBank/DDBJ databases">
        <title>Annotation for the trematode Paragonimus miyazaki's.</title>
        <authorList>
            <person name="Choi Y.-J."/>
        </authorList>
    </citation>
    <scope>NUCLEOTIDE SEQUENCE</scope>
    <source>
        <strain evidence="1">Japan</strain>
    </source>
</reference>
<evidence type="ECO:0000313" key="2">
    <source>
        <dbReference type="Proteomes" id="UP000822476"/>
    </source>
</evidence>
<dbReference type="EMBL" id="JTDE01010528">
    <property type="protein sequence ID" value="KAF7234301.1"/>
    <property type="molecule type" value="Genomic_DNA"/>
</dbReference>
<dbReference type="AlphaFoldDB" id="A0A8S9YD88"/>
<organism evidence="1 2">
    <name type="scientific">Paragonimus skrjabini miyazakii</name>
    <dbReference type="NCBI Taxonomy" id="59628"/>
    <lineage>
        <taxon>Eukaryota</taxon>
        <taxon>Metazoa</taxon>
        <taxon>Spiralia</taxon>
        <taxon>Lophotrochozoa</taxon>
        <taxon>Platyhelminthes</taxon>
        <taxon>Trematoda</taxon>
        <taxon>Digenea</taxon>
        <taxon>Plagiorchiida</taxon>
        <taxon>Troglotremata</taxon>
        <taxon>Troglotrematidae</taxon>
        <taxon>Paragonimus</taxon>
    </lineage>
</organism>
<dbReference type="OrthoDB" id="430522at2759"/>
<feature type="non-terminal residue" evidence="1">
    <location>
        <position position="1"/>
    </location>
</feature>
<comment type="caution">
    <text evidence="1">The sequence shown here is derived from an EMBL/GenBank/DDBJ whole genome shotgun (WGS) entry which is preliminary data.</text>
</comment>
<name>A0A8S9YD88_9TREM</name>
<proteinExistence type="predicted"/>
<accession>A0A8S9YD88</accession>